<proteinExistence type="predicted"/>
<sequence length="41" mass="5085">MSFHYHFLLLHNHNQYPKLLSSHIQQIHLRLEDYPKDEVKN</sequence>
<reference evidence="1" key="1">
    <citation type="journal article" date="2021" name="Proc. Natl. Acad. Sci. U.S.A.">
        <title>A Catalog of Tens of Thousands of Viruses from Human Metagenomes Reveals Hidden Associations with Chronic Diseases.</title>
        <authorList>
            <person name="Tisza M.J."/>
            <person name="Buck C.B."/>
        </authorList>
    </citation>
    <scope>NUCLEOTIDE SEQUENCE</scope>
    <source>
        <strain evidence="1">CtML55</strain>
    </source>
</reference>
<dbReference type="EMBL" id="BK059105">
    <property type="protein sequence ID" value="DAE30685.1"/>
    <property type="molecule type" value="Genomic_DNA"/>
</dbReference>
<accession>A0A8S5RHZ3</accession>
<evidence type="ECO:0000313" key="1">
    <source>
        <dbReference type="EMBL" id="DAE30685.1"/>
    </source>
</evidence>
<organism evidence="1">
    <name type="scientific">virus sp. ctML55</name>
    <dbReference type="NCBI Taxonomy" id="2827627"/>
    <lineage>
        <taxon>Viruses</taxon>
    </lineage>
</organism>
<name>A0A8S5RHZ3_9VIRU</name>
<protein>
    <submittedName>
        <fullName evidence="1">Uncharacterized protein</fullName>
    </submittedName>
</protein>